<proteinExistence type="predicted"/>
<dbReference type="InterPro" id="IPR012337">
    <property type="entry name" value="RNaseH-like_sf"/>
</dbReference>
<dbReference type="GO" id="GO:0015074">
    <property type="term" value="P:DNA integration"/>
    <property type="evidence" value="ECO:0007669"/>
    <property type="project" value="InterPro"/>
</dbReference>
<dbReference type="Proteomes" id="UP001152562">
    <property type="component" value="Unassembled WGS sequence"/>
</dbReference>
<name>A0A9P0TNM2_PIEBR</name>
<dbReference type="SUPFAM" id="SSF53098">
    <property type="entry name" value="Ribonuclease H-like"/>
    <property type="match status" value="1"/>
</dbReference>
<dbReference type="PROSITE" id="PS50994">
    <property type="entry name" value="INTEGRASE"/>
    <property type="match status" value="1"/>
</dbReference>
<comment type="caution">
    <text evidence="2">The sequence shown here is derived from an EMBL/GenBank/DDBJ whole genome shotgun (WGS) entry which is preliminary data.</text>
</comment>
<evidence type="ECO:0000259" key="1">
    <source>
        <dbReference type="PROSITE" id="PS50994"/>
    </source>
</evidence>
<accession>A0A9P0TNM2</accession>
<dbReference type="PANTHER" id="PTHR47331:SF1">
    <property type="entry name" value="GAG-LIKE PROTEIN"/>
    <property type="match status" value="1"/>
</dbReference>
<feature type="domain" description="Integrase catalytic" evidence="1">
    <location>
        <begin position="1"/>
        <end position="195"/>
    </location>
</feature>
<dbReference type="Gene3D" id="3.30.420.10">
    <property type="entry name" value="Ribonuclease H-like superfamily/Ribonuclease H"/>
    <property type="match status" value="1"/>
</dbReference>
<dbReference type="EMBL" id="CALOZG010000040">
    <property type="protein sequence ID" value="CAH4034229.1"/>
    <property type="molecule type" value="Genomic_DNA"/>
</dbReference>
<dbReference type="InterPro" id="IPR001584">
    <property type="entry name" value="Integrase_cat-core"/>
</dbReference>
<evidence type="ECO:0000313" key="2">
    <source>
        <dbReference type="EMBL" id="CAH4034229.1"/>
    </source>
</evidence>
<evidence type="ECO:0000313" key="3">
    <source>
        <dbReference type="Proteomes" id="UP001152562"/>
    </source>
</evidence>
<dbReference type="AlphaFoldDB" id="A0A9P0TNM2"/>
<keyword evidence="3" id="KW-1185">Reference proteome</keyword>
<reference evidence="2" key="1">
    <citation type="submission" date="2022-05" db="EMBL/GenBank/DDBJ databases">
        <authorList>
            <person name="Okamura Y."/>
        </authorList>
    </citation>
    <scope>NUCLEOTIDE SEQUENCE</scope>
</reference>
<gene>
    <name evidence="2" type="ORF">PIBRA_LOCUS10433</name>
</gene>
<sequence>MSDLPDYRVNESKAFVHTAVDYAGPISIIPYRKRGVRSMKAYLCISVCIVVRAVHVELSTDLSICSFLSAFKRFIARRGSSFVLYSDNAKNFVGAKNALSDIFTLTNSNEFHETFATELSNNRIQWKFNPSRSPHFGGCFEIFVKAFKNHLRRVLGDQLFTYEEMLTVLKQIESVINSRPLTLLTEDPSELVILA</sequence>
<dbReference type="GO" id="GO:0003676">
    <property type="term" value="F:nucleic acid binding"/>
    <property type="evidence" value="ECO:0007669"/>
    <property type="project" value="InterPro"/>
</dbReference>
<protein>
    <recommendedName>
        <fullName evidence="1">Integrase catalytic domain-containing protein</fullName>
    </recommendedName>
</protein>
<dbReference type="PANTHER" id="PTHR47331">
    <property type="entry name" value="PHD-TYPE DOMAIN-CONTAINING PROTEIN"/>
    <property type="match status" value="1"/>
</dbReference>
<dbReference type="InterPro" id="IPR036397">
    <property type="entry name" value="RNaseH_sf"/>
</dbReference>
<organism evidence="2 3">
    <name type="scientific">Pieris brassicae</name>
    <name type="common">White butterfly</name>
    <name type="synonym">Large white butterfly</name>
    <dbReference type="NCBI Taxonomy" id="7116"/>
    <lineage>
        <taxon>Eukaryota</taxon>
        <taxon>Metazoa</taxon>
        <taxon>Ecdysozoa</taxon>
        <taxon>Arthropoda</taxon>
        <taxon>Hexapoda</taxon>
        <taxon>Insecta</taxon>
        <taxon>Pterygota</taxon>
        <taxon>Neoptera</taxon>
        <taxon>Endopterygota</taxon>
        <taxon>Lepidoptera</taxon>
        <taxon>Glossata</taxon>
        <taxon>Ditrysia</taxon>
        <taxon>Papilionoidea</taxon>
        <taxon>Pieridae</taxon>
        <taxon>Pierinae</taxon>
        <taxon>Pieris</taxon>
    </lineage>
</organism>